<dbReference type="Pfam" id="PF04677">
    <property type="entry name" value="CwfJ_C_1"/>
    <property type="match status" value="1"/>
</dbReference>
<dbReference type="PANTHER" id="PTHR12072">
    <property type="entry name" value="CWF19, CELL CYCLE CONTROL PROTEIN"/>
    <property type="match status" value="1"/>
</dbReference>
<feature type="compositionally biased region" description="Basic and acidic residues" evidence="2">
    <location>
        <begin position="73"/>
        <end position="86"/>
    </location>
</feature>
<evidence type="ECO:0000259" key="3">
    <source>
        <dbReference type="Pfam" id="PF04676"/>
    </source>
</evidence>
<proteinExistence type="inferred from homology"/>
<dbReference type="InterPro" id="IPR006768">
    <property type="entry name" value="Cwf19-like_C_dom-1"/>
</dbReference>
<protein>
    <recommendedName>
        <fullName evidence="7">CWF19-like protein 2</fullName>
    </recommendedName>
</protein>
<feature type="region of interest" description="Disordered" evidence="2">
    <location>
        <begin position="1"/>
        <end position="192"/>
    </location>
</feature>
<organism evidence="5 6">
    <name type="scientific">Rhynchophorus ferrugineus</name>
    <name type="common">Red palm weevil</name>
    <name type="synonym">Curculio ferrugineus</name>
    <dbReference type="NCBI Taxonomy" id="354439"/>
    <lineage>
        <taxon>Eukaryota</taxon>
        <taxon>Metazoa</taxon>
        <taxon>Ecdysozoa</taxon>
        <taxon>Arthropoda</taxon>
        <taxon>Hexapoda</taxon>
        <taxon>Insecta</taxon>
        <taxon>Pterygota</taxon>
        <taxon>Neoptera</taxon>
        <taxon>Endopterygota</taxon>
        <taxon>Coleoptera</taxon>
        <taxon>Polyphaga</taxon>
        <taxon>Cucujiformia</taxon>
        <taxon>Curculionidae</taxon>
        <taxon>Dryophthorinae</taxon>
        <taxon>Rhynchophorus</taxon>
    </lineage>
</organism>
<name>A0A834I4T1_RHYFE</name>
<evidence type="ECO:0000313" key="5">
    <source>
        <dbReference type="EMBL" id="KAF7273969.1"/>
    </source>
</evidence>
<evidence type="ECO:0000259" key="4">
    <source>
        <dbReference type="Pfam" id="PF04677"/>
    </source>
</evidence>
<feature type="compositionally biased region" description="Low complexity" evidence="2">
    <location>
        <begin position="88"/>
        <end position="98"/>
    </location>
</feature>
<dbReference type="InterPro" id="IPR040194">
    <property type="entry name" value="Cwf19-like"/>
</dbReference>
<feature type="compositionally biased region" description="Basic and acidic residues" evidence="2">
    <location>
        <begin position="99"/>
        <end position="125"/>
    </location>
</feature>
<feature type="domain" description="Cwf19-like protein C-terminal" evidence="3">
    <location>
        <begin position="489"/>
        <end position="583"/>
    </location>
</feature>
<dbReference type="SUPFAM" id="SSF54197">
    <property type="entry name" value="HIT-like"/>
    <property type="match status" value="1"/>
</dbReference>
<dbReference type="AlphaFoldDB" id="A0A834I4T1"/>
<sequence>MGKHKKHKKEKKPRKHSSSSSSEEWVEAEPFKEKKCKKKHKQSSRKRHSSSEYSDSSSDSEFKKYTSNIDNNEDLKGQQISKREDWMSLSLSFSSVSNLDRRRQREEDKKLMKEKEQYDPRKCSKELNPYWKDGGDGLPKFKKPKYEDSDDNITSRRSNNQSNWRKKKVEEIPNTNTRTEIEKTKEEENTNMKSQTVTNEDLNVIAGKILKAEIMGNEKLVIELKEKLNKARQLLHESKNNENEVLLTQTDRQGRSKPVHLGDNEPSTSRNSKRKTAVDTHHDRQRTKYFPDDDKYSLAQMFENEKFNTAEDQDSEFVKIASNLRKNDDMDDFFTDSVRRKKSDSKIAEANRSKAINEHHKVTESLENCLKCIQSTNMPKNLIISMGEYTYLSLPEYEPLTDGHCLIAPVRHTPSVTQLDENEWSEILDFRKSLVKMFNSRNEDVVFFEIAMGYHRYPHTTVECVPLPKEEGDMAPIYFKKAIDESETEWAQNKKLVSLKGRDVRRAIPKGLPYFSVSFGMEEGYAHVIEDEQLFPKNFAQEIIGGMLDLHHSKWRKPVRQSFQEQSKRVLHFSKEWKDFDCTIKE</sequence>
<comment type="caution">
    <text evidence="5">The sequence shown here is derived from an EMBL/GenBank/DDBJ whole genome shotgun (WGS) entry which is preliminary data.</text>
</comment>
<dbReference type="InterPro" id="IPR006767">
    <property type="entry name" value="Cwf19-like_C_dom-2"/>
</dbReference>
<comment type="similarity">
    <text evidence="1">Belongs to the CWF19 family.</text>
</comment>
<dbReference type="Proteomes" id="UP000625711">
    <property type="component" value="Unassembled WGS sequence"/>
</dbReference>
<evidence type="ECO:0008006" key="7">
    <source>
        <dbReference type="Google" id="ProtNLM"/>
    </source>
</evidence>
<evidence type="ECO:0000256" key="1">
    <source>
        <dbReference type="ARBA" id="ARBA00006795"/>
    </source>
</evidence>
<accession>A0A834I4T1</accession>
<feature type="compositionally biased region" description="Basic residues" evidence="2">
    <location>
        <begin position="1"/>
        <end position="17"/>
    </location>
</feature>
<reference evidence="5" key="1">
    <citation type="submission" date="2020-08" db="EMBL/GenBank/DDBJ databases">
        <title>Genome sequencing and assembly of the red palm weevil Rhynchophorus ferrugineus.</title>
        <authorList>
            <person name="Dias G.B."/>
            <person name="Bergman C.M."/>
            <person name="Manee M."/>
        </authorList>
    </citation>
    <scope>NUCLEOTIDE SEQUENCE</scope>
    <source>
        <strain evidence="5">AA-2017</strain>
        <tissue evidence="5">Whole larva</tissue>
    </source>
</reference>
<gene>
    <name evidence="5" type="ORF">GWI33_013345</name>
</gene>
<keyword evidence="6" id="KW-1185">Reference proteome</keyword>
<dbReference type="OrthoDB" id="2113965at2759"/>
<evidence type="ECO:0000256" key="2">
    <source>
        <dbReference type="SAM" id="MobiDB-lite"/>
    </source>
</evidence>
<dbReference type="GO" id="GO:0000398">
    <property type="term" value="P:mRNA splicing, via spliceosome"/>
    <property type="evidence" value="ECO:0007669"/>
    <property type="project" value="TreeGrafter"/>
</dbReference>
<dbReference type="GO" id="GO:0071014">
    <property type="term" value="C:post-mRNA release spliceosomal complex"/>
    <property type="evidence" value="ECO:0007669"/>
    <property type="project" value="TreeGrafter"/>
</dbReference>
<evidence type="ECO:0000313" key="6">
    <source>
        <dbReference type="Proteomes" id="UP000625711"/>
    </source>
</evidence>
<dbReference type="PANTHER" id="PTHR12072:SF5">
    <property type="entry name" value="CWF19-LIKE PROTEIN 2"/>
    <property type="match status" value="1"/>
</dbReference>
<feature type="domain" description="Cwf19-like C-terminal" evidence="4">
    <location>
        <begin position="357"/>
        <end position="480"/>
    </location>
</feature>
<dbReference type="InterPro" id="IPR036265">
    <property type="entry name" value="HIT-like_sf"/>
</dbReference>
<dbReference type="Gene3D" id="3.30.428.10">
    <property type="entry name" value="HIT-like"/>
    <property type="match status" value="1"/>
</dbReference>
<feature type="compositionally biased region" description="Basic residues" evidence="2">
    <location>
        <begin position="34"/>
        <end position="48"/>
    </location>
</feature>
<dbReference type="Pfam" id="PF04676">
    <property type="entry name" value="CwfJ_C_2"/>
    <property type="match status" value="1"/>
</dbReference>
<dbReference type="EMBL" id="JAACXV010013200">
    <property type="protein sequence ID" value="KAF7273969.1"/>
    <property type="molecule type" value="Genomic_DNA"/>
</dbReference>
<feature type="compositionally biased region" description="Basic and acidic residues" evidence="2">
    <location>
        <begin position="179"/>
        <end position="190"/>
    </location>
</feature>
<feature type="region of interest" description="Disordered" evidence="2">
    <location>
        <begin position="235"/>
        <end position="289"/>
    </location>
</feature>